<dbReference type="PANTHER" id="PTHR21228:SF40">
    <property type="entry name" value="LD45607P"/>
    <property type="match status" value="1"/>
</dbReference>
<dbReference type="InterPro" id="IPR050870">
    <property type="entry name" value="FAST_kinase"/>
</dbReference>
<gene>
    <name evidence="1" type="ORF">EVOR1521_LOCUS4420</name>
</gene>
<dbReference type="GO" id="GO:0035770">
    <property type="term" value="C:ribonucleoprotein granule"/>
    <property type="evidence" value="ECO:0007669"/>
    <property type="project" value="TreeGrafter"/>
</dbReference>
<dbReference type="AlphaFoldDB" id="A0AA36MPZ2"/>
<protein>
    <submittedName>
        <fullName evidence="1">Uncharacterized protein</fullName>
    </submittedName>
</protein>
<evidence type="ECO:0000313" key="2">
    <source>
        <dbReference type="Proteomes" id="UP001178507"/>
    </source>
</evidence>
<keyword evidence="2" id="KW-1185">Reference proteome</keyword>
<dbReference type="GO" id="GO:0003723">
    <property type="term" value="F:RNA binding"/>
    <property type="evidence" value="ECO:0007669"/>
    <property type="project" value="TreeGrafter"/>
</dbReference>
<accession>A0AA36MPZ2</accession>
<dbReference type="Proteomes" id="UP001178507">
    <property type="component" value="Unassembled WGS sequence"/>
</dbReference>
<name>A0AA36MPZ2_9DINO</name>
<reference evidence="1" key="1">
    <citation type="submission" date="2023-08" db="EMBL/GenBank/DDBJ databases">
        <authorList>
            <person name="Chen Y."/>
            <person name="Shah S."/>
            <person name="Dougan E. K."/>
            <person name="Thang M."/>
            <person name="Chan C."/>
        </authorList>
    </citation>
    <scope>NUCLEOTIDE SEQUENCE</scope>
</reference>
<dbReference type="GO" id="GO:0009507">
    <property type="term" value="C:chloroplast"/>
    <property type="evidence" value="ECO:0007669"/>
    <property type="project" value="GOC"/>
</dbReference>
<dbReference type="GO" id="GO:0044528">
    <property type="term" value="P:regulation of mitochondrial mRNA stability"/>
    <property type="evidence" value="ECO:0007669"/>
    <property type="project" value="TreeGrafter"/>
</dbReference>
<dbReference type="PANTHER" id="PTHR21228">
    <property type="entry name" value="FAST LEU-RICH DOMAIN-CONTAINING"/>
    <property type="match status" value="1"/>
</dbReference>
<organism evidence="1 2">
    <name type="scientific">Effrenium voratum</name>
    <dbReference type="NCBI Taxonomy" id="2562239"/>
    <lineage>
        <taxon>Eukaryota</taxon>
        <taxon>Sar</taxon>
        <taxon>Alveolata</taxon>
        <taxon>Dinophyceae</taxon>
        <taxon>Suessiales</taxon>
        <taxon>Symbiodiniaceae</taxon>
        <taxon>Effrenium</taxon>
    </lineage>
</organism>
<comment type="caution">
    <text evidence="1">The sequence shown here is derived from an EMBL/GenBank/DDBJ whole genome shotgun (WGS) entry which is preliminary data.</text>
</comment>
<dbReference type="GO" id="GO:0005759">
    <property type="term" value="C:mitochondrial matrix"/>
    <property type="evidence" value="ECO:0007669"/>
    <property type="project" value="TreeGrafter"/>
</dbReference>
<sequence>MLLRVSLTRRISVWPSSKEATKAVGRCKRPGDVVKILKAAEAAQLTDGVLCAAALHRLGAIEKRSEGPEVGLAWKFASQRAAEHLASFGTRELAVAALATAKARRRTETKVHFLEKLLAKADLPAFPLRHLANLLWAAAALRADAAPLFASATQAVSNGEPNARDASQLLWAFATARKSGQELLEDVAQRNLQGFSDHDMATTVWAVATMSCAGPRGQAFVGDLAVAACARTEEFAPQGLSMLLWGYATLAQSQTIPAAQLVTSLCPKVAKDAKLFTPQGAANILWALATLDASMTESEAESAESKAGAGVTAFEEGVWAIEALSASLSEQLLACNGQDIANALWALASLGYDGTAPAALFQKVSSCSADLAIYQFTAQNCANILWAFARRGRESGSRDLALAIAERAALLSHEWDEQSLATTVWALAVLGQRPASLPLLTSVTEERLGNFSVSSLCVLVWTCGMLGVADHPTLLLAVLLRKKSRDLTTSQLLATARAFASIWPTYAMPRLTANFHESIHRHERPKE</sequence>
<dbReference type="GO" id="GO:1901259">
    <property type="term" value="P:chloroplast rRNA processing"/>
    <property type="evidence" value="ECO:0007669"/>
    <property type="project" value="TreeGrafter"/>
</dbReference>
<dbReference type="GO" id="GO:0000963">
    <property type="term" value="P:mitochondrial RNA processing"/>
    <property type="evidence" value="ECO:0007669"/>
    <property type="project" value="TreeGrafter"/>
</dbReference>
<dbReference type="EMBL" id="CAUJNA010000296">
    <property type="protein sequence ID" value="CAJ1375047.1"/>
    <property type="molecule type" value="Genomic_DNA"/>
</dbReference>
<proteinExistence type="predicted"/>
<evidence type="ECO:0000313" key="1">
    <source>
        <dbReference type="EMBL" id="CAJ1375047.1"/>
    </source>
</evidence>